<proteinExistence type="predicted"/>
<dbReference type="Proteomes" id="UP001642484">
    <property type="component" value="Unassembled WGS sequence"/>
</dbReference>
<reference evidence="2 3" key="1">
    <citation type="submission" date="2024-02" db="EMBL/GenBank/DDBJ databases">
        <authorList>
            <person name="Chen Y."/>
            <person name="Shah S."/>
            <person name="Dougan E. K."/>
            <person name="Thang M."/>
            <person name="Chan C."/>
        </authorList>
    </citation>
    <scope>NUCLEOTIDE SEQUENCE [LARGE SCALE GENOMIC DNA]</scope>
</reference>
<name>A0ABP0QZV2_9DINO</name>
<accession>A0ABP0QZV2</accession>
<dbReference type="EMBL" id="CAXAMN010025251">
    <property type="protein sequence ID" value="CAK9093828.1"/>
    <property type="molecule type" value="Genomic_DNA"/>
</dbReference>
<evidence type="ECO:0000313" key="3">
    <source>
        <dbReference type="Proteomes" id="UP001642484"/>
    </source>
</evidence>
<organism evidence="2 3">
    <name type="scientific">Durusdinium trenchii</name>
    <dbReference type="NCBI Taxonomy" id="1381693"/>
    <lineage>
        <taxon>Eukaryota</taxon>
        <taxon>Sar</taxon>
        <taxon>Alveolata</taxon>
        <taxon>Dinophyceae</taxon>
        <taxon>Suessiales</taxon>
        <taxon>Symbiodiniaceae</taxon>
        <taxon>Durusdinium</taxon>
    </lineage>
</organism>
<feature type="region of interest" description="Disordered" evidence="1">
    <location>
        <begin position="708"/>
        <end position="751"/>
    </location>
</feature>
<comment type="caution">
    <text evidence="2">The sequence shown here is derived from an EMBL/GenBank/DDBJ whole genome shotgun (WGS) entry which is preliminary data.</text>
</comment>
<evidence type="ECO:0000313" key="2">
    <source>
        <dbReference type="EMBL" id="CAK9093828.1"/>
    </source>
</evidence>
<gene>
    <name evidence="2" type="ORF">CCMP2556_LOCUS44793</name>
</gene>
<sequence>MATPTPQQERVALRRSLYAPANARKNKLPTQAFLRAAEFGNFDGVRSMALDASAELSGIRCKDFLGCDPHHLVDSAHHLNNTERKKLKYQFTELPELINAVGHVQTLEPQPDLDIFDTRAISKNKSKTARPETPPLARTKGITGRLARSENNLTRLASTLTVRHEVCEAAKSQPRLIWEKARSGEQALPALARALKNERLAVRATQMNPKLLRVGEPQIRKIMPTLVSICGGAEQAAYAIVWRPELLELEAASALRDSLQAASGFFGNLKDALFLLGQTTAPPSVRVIARQFCREYMVGEYFLVDGAQVDDRPVWCKPAAAMQSLGSKAKDVYLIYCQKGVVGSDSMLPCWTFTTKYSASLKKYDYCDPSILGWTEAKVKSPDQVEPGQWHFPAEAHKTQVPGLWPADPYVRCDSGSRARGPWLCTQAPQKLSDACDALRFATGLVWLTESTGTGPTPGGARLLGHFIKNDPVYADSSKITFLDLADFAHIRRWSYLQLPLAPAGQPVEKSVKLYAWEPVEVCMVFSKQEGEDLDPNTAAELRRAEFRPTPERAVAKSFPKLQGAPAPVSEEVWARTYASGPFEVPVVIGPHGLPPMIFIRSQIAAHVHGTGPCHQVRLVAGEEIYLPVLEDPTPNDPGATLLPKPPPVMYHFVSPGELGYTGYELFKGPASSQNCTPSEIQMRVESLEVLSVAMLLFPKPKVEVSTLLPEEPAKDTKKRNSKSSRTSSKQTPPPTEPEPPKGSKDSMGSEATLAPVPHWVDSEESAWQPLPQKLHASIASTDTKKITCAHVYLQTLEAGQVLEVPGCGPDFFALFLFKQLSPRRPDLLRQLLMREPALLCSGDPFEAFFTRMRRELGDLVAREVVLKELQTVVPPGHFPSSKHLIWPKLCQQGTEAQIFSWIYDRKVEVLAAETNAQAAPSILSRLGGASFEISAPELQERCKMLRKLLPKQLAEVLLRLPELLRFDPLSLSGSFETIQMHLGSDEALKSCSEHLRLLTLHPELVHFFEVLNAKFTDEELRTLHRIAGEWIQWPRLVGQPDEEIQTWQGRVFAQCREGRAKERVNAFGADPYGAAALAQTTGQIPEIPPLLD</sequence>
<protein>
    <submittedName>
        <fullName evidence="2">Uncharacterized protein</fullName>
    </submittedName>
</protein>
<keyword evidence="3" id="KW-1185">Reference proteome</keyword>
<evidence type="ECO:0000256" key="1">
    <source>
        <dbReference type="SAM" id="MobiDB-lite"/>
    </source>
</evidence>